<dbReference type="InterPro" id="IPR015797">
    <property type="entry name" value="NUDIX_hydrolase-like_dom_sf"/>
</dbReference>
<dbReference type="Proteomes" id="UP000032552">
    <property type="component" value="Unassembled WGS sequence"/>
</dbReference>
<proteinExistence type="predicted"/>
<gene>
    <name evidence="4" type="ORF">LC0644_1794</name>
</gene>
<evidence type="ECO:0000256" key="1">
    <source>
        <dbReference type="ARBA" id="ARBA00001946"/>
    </source>
</evidence>
<reference evidence="5" key="1">
    <citation type="submission" date="2014-05" db="EMBL/GenBank/DDBJ databases">
        <title>Whole genome sequencing of Lactobacillus casei NRIC0644.</title>
        <authorList>
            <person name="Atarashi H."/>
            <person name="Yoshida Y."/>
            <person name="Fujimura S."/>
            <person name="Tanaka N."/>
            <person name="Shiwa Y."/>
            <person name="Yoshikawa H."/>
            <person name="Okada S."/>
            <person name="Nakagawa J."/>
        </authorList>
    </citation>
    <scope>NUCLEOTIDE SEQUENCE [LARGE SCALE GENOMIC DNA]</scope>
    <source>
        <strain evidence="5">NRIC0644</strain>
    </source>
</reference>
<dbReference type="PANTHER" id="PTHR43046">
    <property type="entry name" value="GDP-MANNOSE MANNOSYL HYDROLASE"/>
    <property type="match status" value="1"/>
</dbReference>
<dbReference type="PANTHER" id="PTHR43046:SF14">
    <property type="entry name" value="MUTT_NUDIX FAMILY PROTEIN"/>
    <property type="match status" value="1"/>
</dbReference>
<dbReference type="AlphaFoldDB" id="A0A0C9NYT7"/>
<evidence type="ECO:0000313" key="5">
    <source>
        <dbReference type="Proteomes" id="UP000032552"/>
    </source>
</evidence>
<dbReference type="InterPro" id="IPR000086">
    <property type="entry name" value="NUDIX_hydrolase_dom"/>
</dbReference>
<dbReference type="EMBL" id="BAYM01000100">
    <property type="protein sequence ID" value="GAN37205.1"/>
    <property type="molecule type" value="Genomic_DNA"/>
</dbReference>
<comment type="caution">
    <text evidence="4">The sequence shown here is derived from an EMBL/GenBank/DDBJ whole genome shotgun (WGS) entry which is preliminary data.</text>
</comment>
<organism evidence="4 5">
    <name type="scientific">Lacticaseibacillus paracasei NRIC 0644</name>
    <dbReference type="NCBI Taxonomy" id="1435038"/>
    <lineage>
        <taxon>Bacteria</taxon>
        <taxon>Bacillati</taxon>
        <taxon>Bacillota</taxon>
        <taxon>Bacilli</taxon>
        <taxon>Lactobacillales</taxon>
        <taxon>Lactobacillaceae</taxon>
        <taxon>Lacticaseibacillus</taxon>
    </lineage>
</organism>
<dbReference type="Pfam" id="PF00293">
    <property type="entry name" value="NUDIX"/>
    <property type="match status" value="1"/>
</dbReference>
<sequence length="168" mass="18558">MLCELCLTEKRSMGLVQEPNDLRFQVNPQAKFDVRAAVLLVHAGQLLATVNSASGIALVPGGAVKFGETAAEAAAREIHEELKLNVVPQLVGIVESFWQQPERTYQQLIMVHRVTLTDAQKAGLVWQEGLEGEWLPFAKAARMLQPRSLAQFLTSGDAIRHLVDHHTE</sequence>
<comment type="cofactor">
    <cofactor evidence="1">
        <name>Mg(2+)</name>
        <dbReference type="ChEBI" id="CHEBI:18420"/>
    </cofactor>
</comment>
<protein>
    <submittedName>
        <fullName evidence="4">NUDIX family hydrolase</fullName>
    </submittedName>
</protein>
<dbReference type="GO" id="GO:0016787">
    <property type="term" value="F:hydrolase activity"/>
    <property type="evidence" value="ECO:0007669"/>
    <property type="project" value="UniProtKB-KW"/>
</dbReference>
<dbReference type="SUPFAM" id="SSF55811">
    <property type="entry name" value="Nudix"/>
    <property type="match status" value="1"/>
</dbReference>
<keyword evidence="2 4" id="KW-0378">Hydrolase</keyword>
<evidence type="ECO:0000259" key="3">
    <source>
        <dbReference type="PROSITE" id="PS51462"/>
    </source>
</evidence>
<name>A0A0C9NYT7_LACPA</name>
<evidence type="ECO:0000313" key="4">
    <source>
        <dbReference type="EMBL" id="GAN37205.1"/>
    </source>
</evidence>
<evidence type="ECO:0000256" key="2">
    <source>
        <dbReference type="ARBA" id="ARBA00022801"/>
    </source>
</evidence>
<feature type="domain" description="Nudix hydrolase" evidence="3">
    <location>
        <begin position="30"/>
        <end position="157"/>
    </location>
</feature>
<accession>A0A0C9NYT7</accession>
<dbReference type="Gene3D" id="3.90.79.10">
    <property type="entry name" value="Nucleoside Triphosphate Pyrophosphohydrolase"/>
    <property type="match status" value="1"/>
</dbReference>
<dbReference type="PROSITE" id="PS51462">
    <property type="entry name" value="NUDIX"/>
    <property type="match status" value="1"/>
</dbReference>